<gene>
    <name evidence="2" type="ORF">BDY21DRAFT_347665</name>
</gene>
<evidence type="ECO:0000313" key="2">
    <source>
        <dbReference type="EMBL" id="KAF2456599.1"/>
    </source>
</evidence>
<evidence type="ECO:0008006" key="4">
    <source>
        <dbReference type="Google" id="ProtNLM"/>
    </source>
</evidence>
<dbReference type="AlphaFoldDB" id="A0A6A6NY16"/>
<dbReference type="OrthoDB" id="3943341at2759"/>
<evidence type="ECO:0000313" key="3">
    <source>
        <dbReference type="Proteomes" id="UP000799766"/>
    </source>
</evidence>
<evidence type="ECO:0000256" key="1">
    <source>
        <dbReference type="SAM" id="MobiDB-lite"/>
    </source>
</evidence>
<proteinExistence type="predicted"/>
<accession>A0A6A6NY16</accession>
<reference evidence="2" key="1">
    <citation type="journal article" date="2020" name="Stud. Mycol.">
        <title>101 Dothideomycetes genomes: a test case for predicting lifestyles and emergence of pathogens.</title>
        <authorList>
            <person name="Haridas S."/>
            <person name="Albert R."/>
            <person name="Binder M."/>
            <person name="Bloem J."/>
            <person name="Labutti K."/>
            <person name="Salamov A."/>
            <person name="Andreopoulos B."/>
            <person name="Baker S."/>
            <person name="Barry K."/>
            <person name="Bills G."/>
            <person name="Bluhm B."/>
            <person name="Cannon C."/>
            <person name="Castanera R."/>
            <person name="Culley D."/>
            <person name="Daum C."/>
            <person name="Ezra D."/>
            <person name="Gonzalez J."/>
            <person name="Henrissat B."/>
            <person name="Kuo A."/>
            <person name="Liang C."/>
            <person name="Lipzen A."/>
            <person name="Lutzoni F."/>
            <person name="Magnuson J."/>
            <person name="Mondo S."/>
            <person name="Nolan M."/>
            <person name="Ohm R."/>
            <person name="Pangilinan J."/>
            <person name="Park H.-J."/>
            <person name="Ramirez L."/>
            <person name="Alfaro M."/>
            <person name="Sun H."/>
            <person name="Tritt A."/>
            <person name="Yoshinaga Y."/>
            <person name="Zwiers L.-H."/>
            <person name="Turgeon B."/>
            <person name="Goodwin S."/>
            <person name="Spatafora J."/>
            <person name="Crous P."/>
            <person name="Grigoriev I."/>
        </authorList>
    </citation>
    <scope>NUCLEOTIDE SEQUENCE</scope>
    <source>
        <strain evidence="2">ATCC 16933</strain>
    </source>
</reference>
<dbReference type="Proteomes" id="UP000799766">
    <property type="component" value="Unassembled WGS sequence"/>
</dbReference>
<keyword evidence="3" id="KW-1185">Reference proteome</keyword>
<feature type="region of interest" description="Disordered" evidence="1">
    <location>
        <begin position="138"/>
        <end position="196"/>
    </location>
</feature>
<name>A0A6A6NY16_9PEZI</name>
<dbReference type="EMBL" id="MU001683">
    <property type="protein sequence ID" value="KAF2456599.1"/>
    <property type="molecule type" value="Genomic_DNA"/>
</dbReference>
<protein>
    <recommendedName>
        <fullName evidence="4">C2H2-type domain-containing protein</fullName>
    </recommendedName>
</protein>
<organism evidence="2 3">
    <name type="scientific">Lineolata rhizophorae</name>
    <dbReference type="NCBI Taxonomy" id="578093"/>
    <lineage>
        <taxon>Eukaryota</taxon>
        <taxon>Fungi</taxon>
        <taxon>Dikarya</taxon>
        <taxon>Ascomycota</taxon>
        <taxon>Pezizomycotina</taxon>
        <taxon>Dothideomycetes</taxon>
        <taxon>Dothideomycetes incertae sedis</taxon>
        <taxon>Lineolatales</taxon>
        <taxon>Lineolataceae</taxon>
        <taxon>Lineolata</taxon>
    </lineage>
</organism>
<sequence>MSSDAFLRAISIPARDPHGRGLVDEILQAQLEDVAAAGGGGAPDRKTSACPLTEIGDFLTRASAILSHLADSLVNSDHVNAHIGGVLHEIDKTNDFSELDVLEEINRKHNSLRSICESLQKSAKVVRGVWNDVPAPTPECDPHVFSRSAEQVSPEHTVRCSSSPESMQHHEDSDGSLSQPSALADERTSSLPLRSMQEWEPTPAVKDINMEALNTRGKGSYICPHGAKCNKGGVRPSGELVVFERNSEFRAHLQKHTKAFRCELRGCRNKKGFARIDQLRRHQQMVRHD</sequence>